<organism evidence="7 8">
    <name type="scientific">Actinoalloteichus caeruleus DSM 43889</name>
    <dbReference type="NCBI Taxonomy" id="1120930"/>
    <lineage>
        <taxon>Bacteria</taxon>
        <taxon>Bacillati</taxon>
        <taxon>Actinomycetota</taxon>
        <taxon>Actinomycetes</taxon>
        <taxon>Pseudonocardiales</taxon>
        <taxon>Pseudonocardiaceae</taxon>
        <taxon>Actinoalloteichus</taxon>
        <taxon>Actinoalloteichus cyanogriseus</taxon>
    </lineage>
</organism>
<dbReference type="HAMAP" id="MF_01609">
    <property type="entry name" value="Glu_cys_ligase_2"/>
    <property type="match status" value="1"/>
</dbReference>
<reference evidence="7 8" key="2">
    <citation type="submission" date="2022-06" db="EMBL/GenBank/DDBJ databases">
        <title>Genomic Encyclopedia of Type Strains, Phase I: the one thousand microbial genomes (KMG-I) project.</title>
        <authorList>
            <person name="Kyrpides N."/>
        </authorList>
    </citation>
    <scope>NUCLEOTIDE SEQUENCE [LARGE SCALE GENOMIC DNA]</scope>
    <source>
        <strain evidence="7 8">DSM 43889</strain>
    </source>
</reference>
<keyword evidence="1 5" id="KW-0436">Ligase</keyword>
<dbReference type="PANTHER" id="PTHR36510">
    <property type="entry name" value="GLUTAMATE--CYSTEINE LIGASE 2-RELATED"/>
    <property type="match status" value="1"/>
</dbReference>
<dbReference type="NCBIfam" id="TIGR02050">
    <property type="entry name" value="gshA_cyan_rel"/>
    <property type="match status" value="1"/>
</dbReference>
<protein>
    <recommendedName>
        <fullName evidence="5">Putative glutamate--cysteine ligase 2</fullName>
        <ecNumber evidence="5">6.3.2.2</ecNumber>
    </recommendedName>
    <alternativeName>
        <fullName evidence="5">Gamma-glutamylcysteine synthetase 2</fullName>
        <shortName evidence="5">GCS 2</shortName>
        <shortName evidence="5">Gamma-GCS 2</shortName>
    </alternativeName>
</protein>
<evidence type="ECO:0000256" key="6">
    <source>
        <dbReference type="SAM" id="MobiDB-lite"/>
    </source>
</evidence>
<name>A0ABT1JBE4_ACTCY</name>
<dbReference type="InterPro" id="IPR050141">
    <property type="entry name" value="GCL_type2/YbdK_subfam"/>
</dbReference>
<dbReference type="InterPro" id="IPR006336">
    <property type="entry name" value="GCS2"/>
</dbReference>
<dbReference type="InterPro" id="IPR014746">
    <property type="entry name" value="Gln_synth/guanido_kin_cat_dom"/>
</dbReference>
<dbReference type="GO" id="GO:0016874">
    <property type="term" value="F:ligase activity"/>
    <property type="evidence" value="ECO:0007669"/>
    <property type="project" value="UniProtKB-KW"/>
</dbReference>
<evidence type="ECO:0000256" key="3">
    <source>
        <dbReference type="ARBA" id="ARBA00022840"/>
    </source>
</evidence>
<keyword evidence="2 5" id="KW-0547">Nucleotide-binding</keyword>
<evidence type="ECO:0000256" key="2">
    <source>
        <dbReference type="ARBA" id="ARBA00022741"/>
    </source>
</evidence>
<comment type="caution">
    <text evidence="7">The sequence shown here is derived from an EMBL/GenBank/DDBJ whole genome shotgun (WGS) entry which is preliminary data.</text>
</comment>
<feature type="region of interest" description="Disordered" evidence="6">
    <location>
        <begin position="1"/>
        <end position="33"/>
    </location>
</feature>
<dbReference type="EC" id="6.3.2.2" evidence="5"/>
<dbReference type="RefSeq" id="WP_051314049.1">
    <property type="nucleotide sequence ID" value="NZ_AUBJ02000001.1"/>
</dbReference>
<gene>
    <name evidence="7" type="ORF">G443_000033</name>
</gene>
<keyword evidence="3 5" id="KW-0067">ATP-binding</keyword>
<evidence type="ECO:0000256" key="4">
    <source>
        <dbReference type="ARBA" id="ARBA00048819"/>
    </source>
</evidence>
<reference evidence="7 8" key="1">
    <citation type="submission" date="2013-07" db="EMBL/GenBank/DDBJ databases">
        <authorList>
            <consortium name="DOE Joint Genome Institute"/>
            <person name="Reeve W."/>
            <person name="Huntemann M."/>
            <person name="Han J."/>
            <person name="Chen A."/>
            <person name="Kyrpides N."/>
            <person name="Mavromatis K."/>
            <person name="Markowitz V."/>
            <person name="Palaniappan K."/>
            <person name="Ivanova N."/>
            <person name="Schaumberg A."/>
            <person name="Pati A."/>
            <person name="Liolios K."/>
            <person name="Nordberg H.P."/>
            <person name="Cantor M.N."/>
            <person name="Hua S.X."/>
            <person name="Woyke T."/>
        </authorList>
    </citation>
    <scope>NUCLEOTIDE SEQUENCE [LARGE SCALE GENOMIC DNA]</scope>
    <source>
        <strain evidence="7 8">DSM 43889</strain>
    </source>
</reference>
<dbReference type="InterPro" id="IPR011793">
    <property type="entry name" value="YbdK"/>
</dbReference>
<dbReference type="NCBIfam" id="NF010041">
    <property type="entry name" value="PRK13517.1-1"/>
    <property type="match status" value="1"/>
</dbReference>
<dbReference type="Pfam" id="PF04107">
    <property type="entry name" value="GCS2"/>
    <property type="match status" value="1"/>
</dbReference>
<dbReference type="EMBL" id="AUBJ02000001">
    <property type="protein sequence ID" value="MCP2329763.1"/>
    <property type="molecule type" value="Genomic_DNA"/>
</dbReference>
<evidence type="ECO:0000256" key="1">
    <source>
        <dbReference type="ARBA" id="ARBA00022598"/>
    </source>
</evidence>
<proteinExistence type="inferred from homology"/>
<evidence type="ECO:0000313" key="8">
    <source>
        <dbReference type="Proteomes" id="UP000791080"/>
    </source>
</evidence>
<evidence type="ECO:0000256" key="5">
    <source>
        <dbReference type="HAMAP-Rule" id="MF_01609"/>
    </source>
</evidence>
<dbReference type="Gene3D" id="3.30.590.20">
    <property type="match status" value="1"/>
</dbReference>
<comment type="function">
    <text evidence="5">ATP-dependent carboxylate-amine ligase which exhibits weak glutamate--cysteine ligase activity.</text>
</comment>
<comment type="similarity">
    <text evidence="5">Belongs to the glutamate--cysteine ligase type 2 family. YbdK subfamily.</text>
</comment>
<evidence type="ECO:0000313" key="7">
    <source>
        <dbReference type="EMBL" id="MCP2329763.1"/>
    </source>
</evidence>
<dbReference type="PANTHER" id="PTHR36510:SF1">
    <property type="entry name" value="GLUTAMATE--CYSTEINE LIGASE 2-RELATED"/>
    <property type="match status" value="1"/>
</dbReference>
<comment type="catalytic activity">
    <reaction evidence="4 5">
        <text>L-cysteine + L-glutamate + ATP = gamma-L-glutamyl-L-cysteine + ADP + phosphate + H(+)</text>
        <dbReference type="Rhea" id="RHEA:13285"/>
        <dbReference type="ChEBI" id="CHEBI:15378"/>
        <dbReference type="ChEBI" id="CHEBI:29985"/>
        <dbReference type="ChEBI" id="CHEBI:30616"/>
        <dbReference type="ChEBI" id="CHEBI:35235"/>
        <dbReference type="ChEBI" id="CHEBI:43474"/>
        <dbReference type="ChEBI" id="CHEBI:58173"/>
        <dbReference type="ChEBI" id="CHEBI:456216"/>
        <dbReference type="EC" id="6.3.2.2"/>
    </reaction>
</comment>
<accession>A0ABT1JBE4</accession>
<dbReference type="SUPFAM" id="SSF55931">
    <property type="entry name" value="Glutamine synthetase/guanido kinase"/>
    <property type="match status" value="1"/>
</dbReference>
<keyword evidence="8" id="KW-1185">Reference proteome</keyword>
<dbReference type="Proteomes" id="UP000791080">
    <property type="component" value="Unassembled WGS sequence"/>
</dbReference>
<sequence>MEKTETDLAGVPPSSRPQEHPEPSSIHTLPSGRASMGGVLTVGIEEEFLLLDGESGRPAASAPSVLAAADRAGVGACAEATPYQVETATPVCGTAGELLGSLSRSRAVLAAAAAGEGSRVVASGCAPLAAGVPTPLTPADRYQRMGERYGMLVDDLSVCGCHVHVGMPDRERAVLVADHLRPWLPALLALSANSAFAGGRPTGHASWRAVTWTRLPSAVPQPWFGSLAGYERASEELLISGAALDSGMLYFSVRPSERVPTVEVRIFDVAATAEEAVLYALLVRALAVVALADIDAGRAGPRFPDHTLRLALWRAAHDGLEGMSLDPGTGTLLTARGRVRQLMRRAASGLEAGGDRATARDLLGRLFAAGSGAHRQRAAYGRRRRFDDLHDHLSRSFTGPLRPT</sequence>